<evidence type="ECO:0000259" key="3">
    <source>
        <dbReference type="PROSITE" id="PS50089"/>
    </source>
</evidence>
<evidence type="ECO:0000313" key="4">
    <source>
        <dbReference type="EMBL" id="KAF0982879.1"/>
    </source>
</evidence>
<feature type="region of interest" description="Disordered" evidence="2">
    <location>
        <begin position="588"/>
        <end position="628"/>
    </location>
</feature>
<accession>A0A6A5CCA3</accession>
<feature type="compositionally biased region" description="Basic and acidic residues" evidence="2">
    <location>
        <begin position="595"/>
        <end position="610"/>
    </location>
</feature>
<keyword evidence="1" id="KW-0479">Metal-binding</keyword>
<dbReference type="GO" id="GO:0008270">
    <property type="term" value="F:zinc ion binding"/>
    <property type="evidence" value="ECO:0007669"/>
    <property type="project" value="UniProtKB-KW"/>
</dbReference>
<dbReference type="SUPFAM" id="SSF57850">
    <property type="entry name" value="RING/U-box"/>
    <property type="match status" value="1"/>
</dbReference>
<feature type="compositionally biased region" description="Low complexity" evidence="2">
    <location>
        <begin position="1012"/>
        <end position="1022"/>
    </location>
</feature>
<dbReference type="VEuPathDB" id="AmoebaDB:FDP41_010858"/>
<evidence type="ECO:0000256" key="2">
    <source>
        <dbReference type="SAM" id="MobiDB-lite"/>
    </source>
</evidence>
<feature type="domain" description="RING-type" evidence="3">
    <location>
        <begin position="238"/>
        <end position="282"/>
    </location>
</feature>
<sequence>MSQQQQPDTTPIIPLLTTMHGQLKQALTKPMTETIIHQNAHSCDLFAEDLDLQGPLLLFEDIAPSQPSSSLLNYLTLLESFKSNLQQLFPSQISSVPHPSSTLQATNKEKLTTENDAKPFFHTGPCGNFHDLFIVFQEETTPITNRSFNPRMNNDSGPINDMNVITNRTSAKLNTARSGHDDDPKYLFSSNHHQPPIRKSIIQIEQVLSLSDVQIKFNSNPSTSDHSDNVCIDINSDCGICLLPLYDSTPVYKLEKCDHVFHLTCVYRCLESRNIPNNCVKCYSCISREEEKKIKLIYKDEIRSRRLEKRAAKHFESSHELNHHEIENSNTPPVIQTIENNNNNNNNNNCFPFSLPHKINDKLTITNYGYFLSVDTRYPISYMCTSMLNDTYELHCEIQSNQTYQQDGDPVYVFKVRCESPPFQVEAFTQSELSKKIEEHLPHSTSRRRKKTLINVSQLFGLQNRKVRTILEQLRLSPVVGPSCCEDNDHNKDDDQVVEMIMNNKQEDTGMSELVATTTSITENFSKNDQKCSTPCESPTNKPFILDTTLNHQHHQHHLNSTTRCLRQELPSTHKEDVKFLNSSLKRKSPLLDNPTKDDDTHGMLQKEKTSVGGGDLQSSTRKKKRKIQQHETIFNNPFHLPFSDISFKYRFDISPTCFTRVKNFLMDKFNSSTFWPIFVDSRYKFMINSLSSEEEEEEEEDISQSYKTIAYIYMYTCHEIVPWTSHCCTLYDIYCSENCSMSLNGIMRVYECFCSLSQKNALQSDIIYCCMKTNPCCDSILLSMLNVFYKIFFQRKFYSNEELVQACSSIVSWSHQFFRNDQRMRITTTSSNNSNSGSSNNSNSSSNELLMMDPIMNHHSMHPTENCTIKREDETISNRWWYKMNNSILLNRCIGREISACENHVLYGLYLIAKSIDYFVMENLDIQTILLNLSVIIQHAEHVVDLEEIGTVIRRDPHHCEERMPINHSILEQHQVDENQQQPPSTVMMNSNFSEPLPQENQFENTLKSHTTLSQTLSQSSNRELTPQETKSSLTHRSTSSKQHNRTRTLQETQNNSNQSHQHLHSSSQSSHSKHQPTQIRSIMSQIDKHHESQNLLIVNTNNSSSTSTPLEVHSKRESFSGTSGYHLDLTFNHEKSQLTSFSSAFSPATKSPSFMADNRTLSSEEENKDFMINCSEHNDPMEEGEDEIVSFNFSSSSGSLMSGLKYNAKTNSSIPIFPYFE</sequence>
<dbReference type="Gene3D" id="3.30.40.10">
    <property type="entry name" value="Zinc/RING finger domain, C3HC4 (zinc finger)"/>
    <property type="match status" value="1"/>
</dbReference>
<dbReference type="Gene3D" id="3.30.160.360">
    <property type="match status" value="1"/>
</dbReference>
<dbReference type="VEuPathDB" id="AmoebaDB:NF0025090"/>
<dbReference type="RefSeq" id="XP_044567592.1">
    <property type="nucleotide sequence ID" value="XM_044701201.1"/>
</dbReference>
<dbReference type="AlphaFoldDB" id="A0A6A5CCA3"/>
<evidence type="ECO:0000313" key="5">
    <source>
        <dbReference type="Proteomes" id="UP000444721"/>
    </source>
</evidence>
<feature type="region of interest" description="Disordered" evidence="2">
    <location>
        <begin position="1012"/>
        <end position="1080"/>
    </location>
</feature>
<dbReference type="VEuPathDB" id="AmoebaDB:NF0025100"/>
<proteinExistence type="predicted"/>
<protein>
    <recommendedName>
        <fullName evidence="3">RING-type domain-containing protein</fullName>
    </recommendedName>
</protein>
<dbReference type="GeneID" id="68118073"/>
<reference evidence="4 5" key="1">
    <citation type="journal article" date="2019" name="Sci. Rep.">
        <title>Nanopore sequencing improves the draft genome of the human pathogenic amoeba Naegleria fowleri.</title>
        <authorList>
            <person name="Liechti N."/>
            <person name="Schurch N."/>
            <person name="Bruggmann R."/>
            <person name="Wittwer M."/>
        </authorList>
    </citation>
    <scope>NUCLEOTIDE SEQUENCE [LARGE SCALE GENOMIC DNA]</scope>
    <source>
        <strain evidence="4 5">ATCC 30894</strain>
    </source>
</reference>
<dbReference type="VEuPathDB" id="AmoebaDB:NfTy_015250"/>
<feature type="compositionally biased region" description="Low complexity" evidence="2">
    <location>
        <begin position="1055"/>
        <end position="1072"/>
    </location>
</feature>
<dbReference type="InterPro" id="IPR013083">
    <property type="entry name" value="Znf_RING/FYVE/PHD"/>
</dbReference>
<dbReference type="PROSITE" id="PS50089">
    <property type="entry name" value="ZF_RING_2"/>
    <property type="match status" value="1"/>
</dbReference>
<keyword evidence="1" id="KW-0862">Zinc</keyword>
<feature type="compositionally biased region" description="Polar residues" evidence="2">
    <location>
        <begin position="1023"/>
        <end position="1054"/>
    </location>
</feature>
<name>A0A6A5CCA3_NAEFO</name>
<dbReference type="OrthoDB" id="10555628at2759"/>
<gene>
    <name evidence="4" type="ORF">FDP41_010858</name>
</gene>
<dbReference type="InterPro" id="IPR001841">
    <property type="entry name" value="Znf_RING"/>
</dbReference>
<dbReference type="Proteomes" id="UP000444721">
    <property type="component" value="Unassembled WGS sequence"/>
</dbReference>
<keyword evidence="5" id="KW-1185">Reference proteome</keyword>
<organism evidence="4 5">
    <name type="scientific">Naegleria fowleri</name>
    <name type="common">Brain eating amoeba</name>
    <dbReference type="NCBI Taxonomy" id="5763"/>
    <lineage>
        <taxon>Eukaryota</taxon>
        <taxon>Discoba</taxon>
        <taxon>Heterolobosea</taxon>
        <taxon>Tetramitia</taxon>
        <taxon>Eutetramitia</taxon>
        <taxon>Vahlkampfiidae</taxon>
        <taxon>Naegleria</taxon>
    </lineage>
</organism>
<evidence type="ECO:0000256" key="1">
    <source>
        <dbReference type="PROSITE-ProRule" id="PRU00175"/>
    </source>
</evidence>
<comment type="caution">
    <text evidence="4">The sequence shown here is derived from an EMBL/GenBank/DDBJ whole genome shotgun (WGS) entry which is preliminary data.</text>
</comment>
<keyword evidence="1" id="KW-0863">Zinc-finger</keyword>
<dbReference type="EMBL" id="VFQX01000007">
    <property type="protein sequence ID" value="KAF0982879.1"/>
    <property type="molecule type" value="Genomic_DNA"/>
</dbReference>